<dbReference type="PANTHER" id="PTHR43180">
    <property type="entry name" value="3-OXOACYL-(ACYL-CARRIER-PROTEIN) REDUCTASE (AFU_ORTHOLOGUE AFUA_6G11210)"/>
    <property type="match status" value="1"/>
</dbReference>
<gene>
    <name evidence="4" type="ORF">EDD36DRAFT_489501</name>
</gene>
<organism evidence="4 5">
    <name type="scientific">Exophiala viscosa</name>
    <dbReference type="NCBI Taxonomy" id="2486360"/>
    <lineage>
        <taxon>Eukaryota</taxon>
        <taxon>Fungi</taxon>
        <taxon>Dikarya</taxon>
        <taxon>Ascomycota</taxon>
        <taxon>Pezizomycotina</taxon>
        <taxon>Eurotiomycetes</taxon>
        <taxon>Chaetothyriomycetidae</taxon>
        <taxon>Chaetothyriales</taxon>
        <taxon>Herpotrichiellaceae</taxon>
        <taxon>Exophiala</taxon>
    </lineage>
</organism>
<dbReference type="InterPro" id="IPR036291">
    <property type="entry name" value="NAD(P)-bd_dom_sf"/>
</dbReference>
<protein>
    <submittedName>
        <fullName evidence="4">Uncharacterized protein</fullName>
    </submittedName>
</protein>
<dbReference type="AlphaFoldDB" id="A0AAN6DR32"/>
<evidence type="ECO:0000313" key="4">
    <source>
        <dbReference type="EMBL" id="KAI1611310.1"/>
    </source>
</evidence>
<dbReference type="PANTHER" id="PTHR43180:SF86">
    <property type="entry name" value="DEHYDROGENASE, PUTATIVE (AFU_ORTHOLOGUE AFUA_3G00290)-RELATED"/>
    <property type="match status" value="1"/>
</dbReference>
<dbReference type="Pfam" id="PF00106">
    <property type="entry name" value="adh_short"/>
    <property type="match status" value="1"/>
</dbReference>
<evidence type="ECO:0000256" key="2">
    <source>
        <dbReference type="ARBA" id="ARBA00023002"/>
    </source>
</evidence>
<sequence length="297" mass="32121">MAKISCDDSLFQALSGKVVVLTGGATGIGRSTVQQFCEHGAKVVFGDIHDKAAEKLALMLGSSVVFQHCDITVYDQQLALFERAENRFGGVDIVVANAGVLNPDDRFAPSQDLTVEPRFPEIDVNLKGSLYTTRIGLDYLRRHKGGDLVLLSSIAGFKEAGGLTPYLASKHGIIGILRGLRLTTGPTIRVNAVSPWMTRTAMVHGIEDGWINQGLPVNQPSDVARAVLICATANRGSGKTHPGCRLPFNGKNLFVAGSEAYEIEDKLWELEPVWLGEDNSKALEKGQSYLAADQTQW</sequence>
<dbReference type="GO" id="GO:0016491">
    <property type="term" value="F:oxidoreductase activity"/>
    <property type="evidence" value="ECO:0007669"/>
    <property type="project" value="UniProtKB-KW"/>
</dbReference>
<accession>A0AAN6DR32</accession>
<dbReference type="SUPFAM" id="SSF51735">
    <property type="entry name" value="NAD(P)-binding Rossmann-fold domains"/>
    <property type="match status" value="1"/>
</dbReference>
<name>A0AAN6DR32_9EURO</name>
<comment type="caution">
    <text evidence="4">The sequence shown here is derived from an EMBL/GenBank/DDBJ whole genome shotgun (WGS) entry which is preliminary data.</text>
</comment>
<proteinExistence type="inferred from homology"/>
<dbReference type="Gene3D" id="3.40.50.720">
    <property type="entry name" value="NAD(P)-binding Rossmann-like Domain"/>
    <property type="match status" value="1"/>
</dbReference>
<dbReference type="Proteomes" id="UP001203852">
    <property type="component" value="Unassembled WGS sequence"/>
</dbReference>
<dbReference type="PRINTS" id="PR00081">
    <property type="entry name" value="GDHRDH"/>
</dbReference>
<dbReference type="InterPro" id="IPR002347">
    <property type="entry name" value="SDR_fam"/>
</dbReference>
<keyword evidence="2" id="KW-0560">Oxidoreductase</keyword>
<dbReference type="PRINTS" id="PR00080">
    <property type="entry name" value="SDRFAMILY"/>
</dbReference>
<keyword evidence="5" id="KW-1185">Reference proteome</keyword>
<evidence type="ECO:0000256" key="3">
    <source>
        <dbReference type="RuleBase" id="RU000363"/>
    </source>
</evidence>
<evidence type="ECO:0000313" key="5">
    <source>
        <dbReference type="Proteomes" id="UP001203852"/>
    </source>
</evidence>
<comment type="similarity">
    <text evidence="1 3">Belongs to the short-chain dehydrogenases/reductases (SDR) family.</text>
</comment>
<reference evidence="4" key="1">
    <citation type="journal article" date="2022" name="bioRxiv">
        <title>Deciphering the potential niche of two novel black yeast fungi from a biological soil crust based on their genomes, phenotypes, and melanin regulation.</title>
        <authorList>
            <consortium name="DOE Joint Genome Institute"/>
            <person name="Carr E.C."/>
            <person name="Barton Q."/>
            <person name="Grambo S."/>
            <person name="Sullivan M."/>
            <person name="Renfro C.M."/>
            <person name="Kuo A."/>
            <person name="Pangilinan J."/>
            <person name="Lipzen A."/>
            <person name="Keymanesh K."/>
            <person name="Savage E."/>
            <person name="Barry K."/>
            <person name="Grigoriev I.V."/>
            <person name="Riekhof W.R."/>
            <person name="Harris S.S."/>
        </authorList>
    </citation>
    <scope>NUCLEOTIDE SEQUENCE</scope>
    <source>
        <strain evidence="4">JF 03-4F</strain>
    </source>
</reference>
<dbReference type="EMBL" id="MU404356">
    <property type="protein sequence ID" value="KAI1611310.1"/>
    <property type="molecule type" value="Genomic_DNA"/>
</dbReference>
<evidence type="ECO:0000256" key="1">
    <source>
        <dbReference type="ARBA" id="ARBA00006484"/>
    </source>
</evidence>